<gene>
    <name evidence="5" type="primary">fmt</name>
</gene>
<dbReference type="InterPro" id="IPR011034">
    <property type="entry name" value="Formyl_transferase-like_C_sf"/>
</dbReference>
<dbReference type="Pfam" id="PF02911">
    <property type="entry name" value="Formyl_trans_C"/>
    <property type="match status" value="1"/>
</dbReference>
<evidence type="ECO:0000259" key="6">
    <source>
        <dbReference type="Pfam" id="PF00551"/>
    </source>
</evidence>
<comment type="function">
    <text evidence="5">Attaches a formyl group to the free amino group of methionyl-tRNA(fMet). The formyl group appears to play a dual role in the initiator identity of N-formylmethionyl-tRNA by promoting its recognition by IF2 and preventing the misappropriation of this tRNA by the elongation apparatus.</text>
</comment>
<dbReference type="SUPFAM" id="SSF50486">
    <property type="entry name" value="FMT C-terminal domain-like"/>
    <property type="match status" value="1"/>
</dbReference>
<reference evidence="8" key="1">
    <citation type="submission" date="2010-01" db="EMBL/GenBank/DDBJ databases">
        <title>Genome fragments of uncultured bacteria from the North Pacific subtropical Gyre.</title>
        <authorList>
            <person name="Pham V.D."/>
            <person name="Delong E.F."/>
        </authorList>
    </citation>
    <scope>NUCLEOTIDE SEQUENCE</scope>
</reference>
<protein>
    <recommendedName>
        <fullName evidence="2 5">Methionyl-tRNA formyltransferase</fullName>
        <ecNumber evidence="2 5">2.1.2.9</ecNumber>
    </recommendedName>
</protein>
<feature type="domain" description="Formyl transferase C-terminal" evidence="7">
    <location>
        <begin position="206"/>
        <end position="309"/>
    </location>
</feature>
<evidence type="ECO:0000313" key="8">
    <source>
        <dbReference type="EMBL" id="ADI22888.1"/>
    </source>
</evidence>
<dbReference type="CDD" id="cd08704">
    <property type="entry name" value="Met_tRNA_FMT_C"/>
    <property type="match status" value="1"/>
</dbReference>
<keyword evidence="3 5" id="KW-0808">Transferase</keyword>
<dbReference type="GO" id="GO:0005829">
    <property type="term" value="C:cytosol"/>
    <property type="evidence" value="ECO:0007669"/>
    <property type="project" value="TreeGrafter"/>
</dbReference>
<dbReference type="AlphaFoldDB" id="E7C614"/>
<evidence type="ECO:0000256" key="1">
    <source>
        <dbReference type="ARBA" id="ARBA00010699"/>
    </source>
</evidence>
<dbReference type="SUPFAM" id="SSF53328">
    <property type="entry name" value="Formyltransferase"/>
    <property type="match status" value="1"/>
</dbReference>
<dbReference type="InterPro" id="IPR041711">
    <property type="entry name" value="Met-tRNA-FMT_N"/>
</dbReference>
<comment type="similarity">
    <text evidence="1 5">Belongs to the Fmt family.</text>
</comment>
<sequence>MKLVVMGTGPFAVPMFESLLASKHQLLALVTRPVRPSRQRGRSLAEPMRQAGLAAGLEILDPEDVNTPASQQQLAELAADLLVVCDFGQILSADSLSVTPLGGINLHGSLLPRYRGAAPVQWALIQGESSTGVSVIHMTPRLDAGPILSSRETTIGPSENAGELEQRLSILGVEPVLDAIDLLTDWDQQSSLGMQQQEDQACPARRLTKQDGQLDWSLPAVELCRRLRGLQPWPGCFTNWQRVGKPPLRLIIEQAEPLPAAAGDLPAAGTLTECDGTLMVATGDGLLSLLQVQPAGKRSMSIEEFSRGYQIAAGDQLGP</sequence>
<dbReference type="CDD" id="cd08646">
    <property type="entry name" value="FMT_core_Met-tRNA-FMT_N"/>
    <property type="match status" value="1"/>
</dbReference>
<dbReference type="Pfam" id="PF00551">
    <property type="entry name" value="Formyl_trans_N"/>
    <property type="match status" value="1"/>
</dbReference>
<dbReference type="InterPro" id="IPR044135">
    <property type="entry name" value="Met-tRNA-FMT_C"/>
</dbReference>
<dbReference type="InterPro" id="IPR005794">
    <property type="entry name" value="Fmt"/>
</dbReference>
<dbReference type="PANTHER" id="PTHR11138:SF5">
    <property type="entry name" value="METHIONYL-TRNA FORMYLTRANSFERASE, MITOCHONDRIAL"/>
    <property type="match status" value="1"/>
</dbReference>
<dbReference type="EC" id="2.1.2.9" evidence="2 5"/>
<accession>E7C614</accession>
<dbReference type="InterPro" id="IPR036477">
    <property type="entry name" value="Formyl_transf_N_sf"/>
</dbReference>
<proteinExistence type="inferred from homology"/>
<dbReference type="InterPro" id="IPR005793">
    <property type="entry name" value="Formyl_trans_C"/>
</dbReference>
<dbReference type="NCBIfam" id="TIGR00460">
    <property type="entry name" value="fmt"/>
    <property type="match status" value="1"/>
</dbReference>
<name>E7C614_9HYPH</name>
<dbReference type="Gene3D" id="3.40.50.12230">
    <property type="match status" value="1"/>
</dbReference>
<dbReference type="EMBL" id="GU568000">
    <property type="protein sequence ID" value="ADI22888.1"/>
    <property type="molecule type" value="Genomic_DNA"/>
</dbReference>
<evidence type="ECO:0000256" key="4">
    <source>
        <dbReference type="ARBA" id="ARBA00022917"/>
    </source>
</evidence>
<evidence type="ECO:0000259" key="7">
    <source>
        <dbReference type="Pfam" id="PF02911"/>
    </source>
</evidence>
<dbReference type="PANTHER" id="PTHR11138">
    <property type="entry name" value="METHIONYL-TRNA FORMYLTRANSFERASE"/>
    <property type="match status" value="1"/>
</dbReference>
<evidence type="ECO:0000256" key="3">
    <source>
        <dbReference type="ARBA" id="ARBA00022679"/>
    </source>
</evidence>
<dbReference type="InterPro" id="IPR002376">
    <property type="entry name" value="Formyl_transf_N"/>
</dbReference>
<comment type="catalytic activity">
    <reaction evidence="5">
        <text>L-methionyl-tRNA(fMet) + (6R)-10-formyltetrahydrofolate = N-formyl-L-methionyl-tRNA(fMet) + (6S)-5,6,7,8-tetrahydrofolate + H(+)</text>
        <dbReference type="Rhea" id="RHEA:24380"/>
        <dbReference type="Rhea" id="RHEA-COMP:9952"/>
        <dbReference type="Rhea" id="RHEA-COMP:9953"/>
        <dbReference type="ChEBI" id="CHEBI:15378"/>
        <dbReference type="ChEBI" id="CHEBI:57453"/>
        <dbReference type="ChEBI" id="CHEBI:78530"/>
        <dbReference type="ChEBI" id="CHEBI:78844"/>
        <dbReference type="ChEBI" id="CHEBI:195366"/>
        <dbReference type="EC" id="2.1.2.9"/>
    </reaction>
</comment>
<dbReference type="GO" id="GO:0004479">
    <property type="term" value="F:methionyl-tRNA formyltransferase activity"/>
    <property type="evidence" value="ECO:0007669"/>
    <property type="project" value="UniProtKB-UniRule"/>
</dbReference>
<dbReference type="HAMAP" id="MF_00182">
    <property type="entry name" value="Formyl_trans"/>
    <property type="match status" value="1"/>
</dbReference>
<organism evidence="8">
    <name type="scientific">uncultured Rhizobium sp. HF0500_35F13</name>
    <dbReference type="NCBI Taxonomy" id="723627"/>
    <lineage>
        <taxon>Bacteria</taxon>
        <taxon>Pseudomonadati</taxon>
        <taxon>Pseudomonadota</taxon>
        <taxon>Alphaproteobacteria</taxon>
        <taxon>Hyphomicrobiales</taxon>
        <taxon>Rhizobiaceae</taxon>
        <taxon>Rhizobium/Agrobacterium group</taxon>
        <taxon>Rhizobium</taxon>
        <taxon>environmental samples</taxon>
    </lineage>
</organism>
<evidence type="ECO:0000256" key="2">
    <source>
        <dbReference type="ARBA" id="ARBA00012261"/>
    </source>
</evidence>
<keyword evidence="4 5" id="KW-0648">Protein biosynthesis</keyword>
<feature type="domain" description="Formyl transferase N-terminal" evidence="6">
    <location>
        <begin position="1"/>
        <end position="173"/>
    </location>
</feature>
<feature type="binding site" evidence="5">
    <location>
        <begin position="109"/>
        <end position="112"/>
    </location>
    <ligand>
        <name>(6S)-5,6,7,8-tetrahydrofolate</name>
        <dbReference type="ChEBI" id="CHEBI:57453"/>
    </ligand>
</feature>
<evidence type="ECO:0000256" key="5">
    <source>
        <dbReference type="HAMAP-Rule" id="MF_00182"/>
    </source>
</evidence>